<dbReference type="EMBL" id="JARTFS010000001">
    <property type="protein sequence ID" value="MED4399953.1"/>
    <property type="molecule type" value="Genomic_DNA"/>
</dbReference>
<dbReference type="InterPro" id="IPR036388">
    <property type="entry name" value="WH-like_DNA-bd_sf"/>
</dbReference>
<dbReference type="InterPro" id="IPR054105">
    <property type="entry name" value="WHD_NrtR"/>
</dbReference>
<feature type="domain" description="Nudix hydrolase" evidence="2">
    <location>
        <begin position="34"/>
        <end position="181"/>
    </location>
</feature>
<dbReference type="InterPro" id="IPR000086">
    <property type="entry name" value="NUDIX_hydrolase_dom"/>
</dbReference>
<dbReference type="SUPFAM" id="SSF55811">
    <property type="entry name" value="Nudix"/>
    <property type="match status" value="1"/>
</dbReference>
<dbReference type="Pfam" id="PF21906">
    <property type="entry name" value="WHD_NrtR"/>
    <property type="match status" value="1"/>
</dbReference>
<keyword evidence="4" id="KW-1185">Reference proteome</keyword>
<dbReference type="Gene3D" id="1.10.10.10">
    <property type="entry name" value="Winged helix-like DNA-binding domain superfamily/Winged helix DNA-binding domain"/>
    <property type="match status" value="1"/>
</dbReference>
<dbReference type="RefSeq" id="WP_328014642.1">
    <property type="nucleotide sequence ID" value="NZ_JARTFS010000001.1"/>
</dbReference>
<organism evidence="3 4">
    <name type="scientific">Metabacillus fastidiosus</name>
    <dbReference type="NCBI Taxonomy" id="1458"/>
    <lineage>
        <taxon>Bacteria</taxon>
        <taxon>Bacillati</taxon>
        <taxon>Bacillota</taxon>
        <taxon>Bacilli</taxon>
        <taxon>Bacillales</taxon>
        <taxon>Bacillaceae</taxon>
        <taxon>Metabacillus</taxon>
    </lineage>
</organism>
<dbReference type="PANTHER" id="PTHR43736">
    <property type="entry name" value="ADP-RIBOSE PYROPHOSPHATASE"/>
    <property type="match status" value="1"/>
</dbReference>
<dbReference type="SUPFAM" id="SSF46785">
    <property type="entry name" value="Winged helix' DNA-binding domain"/>
    <property type="match status" value="1"/>
</dbReference>
<dbReference type="CDD" id="cd18873">
    <property type="entry name" value="NUDIX_NadM_like"/>
    <property type="match status" value="1"/>
</dbReference>
<name>A0ABU6NS41_9BACI</name>
<sequence length="273" mass="31480">MKQIWGVCTLDEEFVKREDALKNYNVSDYKTPDGYTSDIAIFTISPKDDQSQEQVLKLLLIKRAMKNAEGEPNIEGGKWALPGGFIDAHNKETAMMAAERELKEETGIDGIFLKHFGVYDEIDRDPRGWIISNAHYAVVNEKHLIYRKASDDAQEVELFSIDDVFSLPLAFDHERIIKDAYEMIKEDMIQTTVAKEFLPEEFTLSELWHVIVSVASHDAIETNANFHRKARNLKFIEEALDENGKVKTAKRFSKKPTKLYRFNDVQVLKSIYR</sequence>
<evidence type="ECO:0000256" key="1">
    <source>
        <dbReference type="ARBA" id="ARBA00005582"/>
    </source>
</evidence>
<dbReference type="InterPro" id="IPR015797">
    <property type="entry name" value="NUDIX_hydrolase-like_dom_sf"/>
</dbReference>
<dbReference type="PANTHER" id="PTHR43736:SF1">
    <property type="entry name" value="DIHYDRONEOPTERIN TRIPHOSPHATE DIPHOSPHATASE"/>
    <property type="match status" value="1"/>
</dbReference>
<dbReference type="Gene3D" id="3.90.79.10">
    <property type="entry name" value="Nucleoside Triphosphate Pyrophosphohydrolase"/>
    <property type="match status" value="1"/>
</dbReference>
<evidence type="ECO:0000313" key="3">
    <source>
        <dbReference type="EMBL" id="MED4399953.1"/>
    </source>
</evidence>
<dbReference type="InterPro" id="IPR036390">
    <property type="entry name" value="WH_DNA-bd_sf"/>
</dbReference>
<dbReference type="Proteomes" id="UP001342826">
    <property type="component" value="Unassembled WGS sequence"/>
</dbReference>
<proteinExistence type="inferred from homology"/>
<comment type="similarity">
    <text evidence="1">Belongs to the Nudix hydrolase family.</text>
</comment>
<comment type="caution">
    <text evidence="3">The sequence shown here is derived from an EMBL/GenBank/DDBJ whole genome shotgun (WGS) entry which is preliminary data.</text>
</comment>
<dbReference type="PROSITE" id="PS51462">
    <property type="entry name" value="NUDIX"/>
    <property type="match status" value="1"/>
</dbReference>
<dbReference type="Pfam" id="PF00293">
    <property type="entry name" value="NUDIX"/>
    <property type="match status" value="1"/>
</dbReference>
<protein>
    <submittedName>
        <fullName evidence="3">NUDIX domain-containing protein</fullName>
    </submittedName>
</protein>
<accession>A0ABU6NS41</accession>
<reference evidence="3 4" key="1">
    <citation type="submission" date="2023-03" db="EMBL/GenBank/DDBJ databases">
        <title>Bacillus Genome Sequencing.</title>
        <authorList>
            <person name="Dunlap C."/>
        </authorList>
    </citation>
    <scope>NUCLEOTIDE SEQUENCE [LARGE SCALE GENOMIC DNA]</scope>
    <source>
        <strain evidence="3 4">NRS-1717</strain>
    </source>
</reference>
<gene>
    <name evidence="3" type="ORF">P9271_01075</name>
</gene>
<evidence type="ECO:0000259" key="2">
    <source>
        <dbReference type="PROSITE" id="PS51462"/>
    </source>
</evidence>
<evidence type="ECO:0000313" key="4">
    <source>
        <dbReference type="Proteomes" id="UP001342826"/>
    </source>
</evidence>